<accession>A0A5B8S6X6</accession>
<evidence type="ECO:0000256" key="2">
    <source>
        <dbReference type="SAM" id="Phobius"/>
    </source>
</evidence>
<keyword evidence="2" id="KW-0472">Membrane</keyword>
<proteinExistence type="predicted"/>
<sequence>MSKPEPRQERIAAKIAASQERLDRNSSTRPALPSKDAYPPEDYRSLIAEYPWLAVAAGAGLGLLAGALMPKKTGSKFGKRALSLAIAAGEIGLALSKQAGERAGEAGRDGLSLAKQGGKQVRSTARNTGATIAREAIKLAARVRK</sequence>
<dbReference type="EMBL" id="CP042345">
    <property type="protein sequence ID" value="QEA17163.1"/>
    <property type="molecule type" value="Genomic_DNA"/>
</dbReference>
<name>A0A5B8S6X6_9SPHN</name>
<dbReference type="Proteomes" id="UP000321172">
    <property type="component" value="Chromosome"/>
</dbReference>
<evidence type="ECO:0008006" key="5">
    <source>
        <dbReference type="Google" id="ProtNLM"/>
    </source>
</evidence>
<reference evidence="3 4" key="1">
    <citation type="journal article" date="2013" name="J. Microbiol. Biotechnol.">
        <title>Novosphingobium ginsenosidimutans sp. nov., with the ability to convert ginsenoside.</title>
        <authorList>
            <person name="Kim J.K."/>
            <person name="He D."/>
            <person name="Liu Q.M."/>
            <person name="Park H.Y."/>
            <person name="Jung M.S."/>
            <person name="Yoon M.H."/>
            <person name="Kim S.C."/>
            <person name="Im W.T."/>
        </authorList>
    </citation>
    <scope>NUCLEOTIDE SEQUENCE [LARGE SCALE GENOMIC DNA]</scope>
    <source>
        <strain evidence="3 4">FW-6</strain>
    </source>
</reference>
<keyword evidence="4" id="KW-1185">Reference proteome</keyword>
<dbReference type="AlphaFoldDB" id="A0A5B8S6X6"/>
<dbReference type="RefSeq" id="WP_147091242.1">
    <property type="nucleotide sequence ID" value="NZ_BAABJD010000002.1"/>
</dbReference>
<feature type="region of interest" description="Disordered" evidence="1">
    <location>
        <begin position="105"/>
        <end position="127"/>
    </location>
</feature>
<evidence type="ECO:0000313" key="4">
    <source>
        <dbReference type="Proteomes" id="UP000321172"/>
    </source>
</evidence>
<gene>
    <name evidence="3" type="ORF">FRF71_14045</name>
</gene>
<evidence type="ECO:0000256" key="1">
    <source>
        <dbReference type="SAM" id="MobiDB-lite"/>
    </source>
</evidence>
<keyword evidence="2" id="KW-1133">Transmembrane helix</keyword>
<organism evidence="3 4">
    <name type="scientific">Novosphingobium ginsenosidimutans</name>
    <dbReference type="NCBI Taxonomy" id="1176536"/>
    <lineage>
        <taxon>Bacteria</taxon>
        <taxon>Pseudomonadati</taxon>
        <taxon>Pseudomonadota</taxon>
        <taxon>Alphaproteobacteria</taxon>
        <taxon>Sphingomonadales</taxon>
        <taxon>Sphingomonadaceae</taxon>
        <taxon>Novosphingobium</taxon>
    </lineage>
</organism>
<protein>
    <recommendedName>
        <fullName evidence="5">DUF883 family protein</fullName>
    </recommendedName>
</protein>
<feature type="transmembrane region" description="Helical" evidence="2">
    <location>
        <begin position="50"/>
        <end position="70"/>
    </location>
</feature>
<feature type="region of interest" description="Disordered" evidence="1">
    <location>
        <begin position="15"/>
        <end position="39"/>
    </location>
</feature>
<keyword evidence="2" id="KW-0812">Transmembrane</keyword>
<dbReference type="OrthoDB" id="10007971at2"/>
<evidence type="ECO:0000313" key="3">
    <source>
        <dbReference type="EMBL" id="QEA17163.1"/>
    </source>
</evidence>
<dbReference type="KEGG" id="ngf:FRF71_14045"/>